<dbReference type="eggNOG" id="COG1070">
    <property type="taxonomic scope" value="Bacteria"/>
</dbReference>
<dbReference type="SUPFAM" id="SSF53067">
    <property type="entry name" value="Actin-like ATPase domain"/>
    <property type="match status" value="2"/>
</dbReference>
<dbReference type="GO" id="GO:0016773">
    <property type="term" value="F:phosphotransferase activity, alcohol group as acceptor"/>
    <property type="evidence" value="ECO:0007669"/>
    <property type="project" value="InterPro"/>
</dbReference>
<keyword evidence="8" id="KW-1185">Reference proteome</keyword>
<dbReference type="InterPro" id="IPR018485">
    <property type="entry name" value="FGGY_C"/>
</dbReference>
<evidence type="ECO:0000259" key="5">
    <source>
        <dbReference type="Pfam" id="PF00370"/>
    </source>
</evidence>
<evidence type="ECO:0000313" key="8">
    <source>
        <dbReference type="Proteomes" id="UP000029585"/>
    </source>
</evidence>
<comment type="caution">
    <text evidence="7">The sequence shown here is derived from an EMBL/GenBank/DDBJ whole genome shotgun (WGS) entry which is preliminary data.</text>
</comment>
<dbReference type="InterPro" id="IPR050406">
    <property type="entry name" value="FGGY_Carb_Kinase"/>
</dbReference>
<evidence type="ECO:0000256" key="2">
    <source>
        <dbReference type="ARBA" id="ARBA00022679"/>
    </source>
</evidence>
<keyword evidence="2 4" id="KW-0808">Transferase</keyword>
<dbReference type="AlphaFoldDB" id="A0A096BEJ9"/>
<dbReference type="PANTHER" id="PTHR43095:SF5">
    <property type="entry name" value="XYLULOSE KINASE"/>
    <property type="match status" value="1"/>
</dbReference>
<dbReference type="InterPro" id="IPR043129">
    <property type="entry name" value="ATPase_NBD"/>
</dbReference>
<dbReference type="Pfam" id="PF02782">
    <property type="entry name" value="FGGY_C"/>
    <property type="match status" value="1"/>
</dbReference>
<dbReference type="InterPro" id="IPR018484">
    <property type="entry name" value="FGGY_N"/>
</dbReference>
<evidence type="ECO:0008006" key="9">
    <source>
        <dbReference type="Google" id="ProtNLM"/>
    </source>
</evidence>
<name>A0A096BEJ9_FLAPL</name>
<dbReference type="HOGENOM" id="CLU_009281_3_0_9"/>
<organism evidence="7 8">
    <name type="scientific">Flavonifractor plautii 1_3_50AFAA</name>
    <dbReference type="NCBI Taxonomy" id="742738"/>
    <lineage>
        <taxon>Bacteria</taxon>
        <taxon>Bacillati</taxon>
        <taxon>Bacillota</taxon>
        <taxon>Clostridia</taxon>
        <taxon>Eubacteriales</taxon>
        <taxon>Oscillospiraceae</taxon>
        <taxon>Flavonifractor</taxon>
    </lineage>
</organism>
<accession>A0A096BEJ9</accession>
<dbReference type="GO" id="GO:0016301">
    <property type="term" value="F:kinase activity"/>
    <property type="evidence" value="ECO:0007669"/>
    <property type="project" value="UniProtKB-KW"/>
</dbReference>
<dbReference type="Pfam" id="PF00370">
    <property type="entry name" value="FGGY_N"/>
    <property type="match status" value="1"/>
</dbReference>
<protein>
    <recommendedName>
        <fullName evidence="9">Xylulokinase</fullName>
    </recommendedName>
</protein>
<evidence type="ECO:0000313" key="7">
    <source>
        <dbReference type="EMBL" id="KGF57431.1"/>
    </source>
</evidence>
<dbReference type="PANTHER" id="PTHR43095">
    <property type="entry name" value="SUGAR KINASE"/>
    <property type="match status" value="1"/>
</dbReference>
<reference evidence="7 8" key="1">
    <citation type="submission" date="2011-08" db="EMBL/GenBank/DDBJ databases">
        <title>The Genome Sequence of Clostridium orbiscindens 1_3_50AFAA.</title>
        <authorList>
            <consortium name="The Broad Institute Genome Sequencing Platform"/>
            <person name="Earl A."/>
            <person name="Ward D."/>
            <person name="Feldgarden M."/>
            <person name="Gevers D."/>
            <person name="Daigneault M."/>
            <person name="Strauss J."/>
            <person name="Allen-Vercoe E."/>
            <person name="Young S.K."/>
            <person name="Zeng Q."/>
            <person name="Gargeya S."/>
            <person name="Fitzgerald M."/>
            <person name="Haas B."/>
            <person name="Abouelleil A."/>
            <person name="Alvarado L."/>
            <person name="Arachchi H.M."/>
            <person name="Berlin A."/>
            <person name="Brown A."/>
            <person name="Chapman S.B."/>
            <person name="Chen Z."/>
            <person name="Dunbar C."/>
            <person name="Freedman E."/>
            <person name="Gearin G."/>
            <person name="Gellesch M."/>
            <person name="Goldberg J."/>
            <person name="Griggs A."/>
            <person name="Gujja S."/>
            <person name="Heiman D."/>
            <person name="Howarth C."/>
            <person name="Larson L."/>
            <person name="Lui A."/>
            <person name="MacDonald P.J.P."/>
            <person name="Montmayeur A."/>
            <person name="Murphy C."/>
            <person name="Neiman D."/>
            <person name="Pearson M."/>
            <person name="Priest M."/>
            <person name="Roberts A."/>
            <person name="Saif S."/>
            <person name="Shea T."/>
            <person name="Shenoy N."/>
            <person name="Sisk P."/>
            <person name="Stolte C."/>
            <person name="Sykes S."/>
            <person name="Wortman J."/>
            <person name="Nusbaum C."/>
            <person name="Birren B."/>
        </authorList>
    </citation>
    <scope>NUCLEOTIDE SEQUENCE [LARGE SCALE GENOMIC DNA]</scope>
    <source>
        <strain evidence="7 8">1_3_50AFAA</strain>
    </source>
</reference>
<dbReference type="CDD" id="cd07805">
    <property type="entry name" value="ASKHA_NBD_FGGY_CvXK-like"/>
    <property type="match status" value="1"/>
</dbReference>
<evidence type="ECO:0000256" key="4">
    <source>
        <dbReference type="RuleBase" id="RU003733"/>
    </source>
</evidence>
<comment type="similarity">
    <text evidence="1 4">Belongs to the FGGY kinase family.</text>
</comment>
<dbReference type="InterPro" id="IPR018483">
    <property type="entry name" value="Carb_kinase_FGGY_CS"/>
</dbReference>
<sequence length="509" mass="55167">MKYILAHDLGTSGNKATLFSDEGKMITSEVFRYDCHYFNTNWAEQDPEDFWKAICVTSRNLIDKARIDPGDIAAVSFSGQMMGCLCVDKQGNPLRPSIIWADQRAQAQAAALGEQISLRDFYHIAGHRNSASYGLQKLMWVRDNEPGVYAKTYKALNAKDFIVLRLTGKFYTEPSDATSNACIDLNTLQWSDKIVNASGIDGDKLPEIVPSTTVAGEVTPWTAGQTGLKAGTPVVMGGGDGLCSNVGAGSISPGRTFSCIGTSAWVATTSEKPLFDEEMRTFTWAHIVPGLYSPTGTMQAGGSSYNWLKGQVAKYETAVAKVQGISPYDLINAEAAKSPVGANGVLFLPYLLGERAPRWNPDATAAWLGLKMENQRCDLFRAVLEGVTLNLNIILESFRRSIPIDELLVVGGGAKGALWCQMMADVYNARIKVPVLLEEATSMGAAVTGGVGVGVFKGFEVIDQMLELNRTVEPDPEAVAAYGPVKEAFEVCYKAMLPVYEYMASHKNA</sequence>
<keyword evidence="3 4" id="KW-0418">Kinase</keyword>
<dbReference type="RefSeq" id="WP_044938246.1">
    <property type="nucleotide sequence ID" value="NZ_KN174161.1"/>
</dbReference>
<evidence type="ECO:0000259" key="6">
    <source>
        <dbReference type="Pfam" id="PF02782"/>
    </source>
</evidence>
<dbReference type="GO" id="GO:0005975">
    <property type="term" value="P:carbohydrate metabolic process"/>
    <property type="evidence" value="ECO:0007669"/>
    <property type="project" value="InterPro"/>
</dbReference>
<dbReference type="PIRSF" id="PIRSF000538">
    <property type="entry name" value="GlpK"/>
    <property type="match status" value="1"/>
</dbReference>
<dbReference type="EMBL" id="ADLO01000005">
    <property type="protein sequence ID" value="KGF57431.1"/>
    <property type="molecule type" value="Genomic_DNA"/>
</dbReference>
<dbReference type="Gene3D" id="3.30.420.40">
    <property type="match status" value="2"/>
</dbReference>
<feature type="domain" description="Carbohydrate kinase FGGY C-terminal" evidence="6">
    <location>
        <begin position="259"/>
        <end position="451"/>
    </location>
</feature>
<evidence type="ECO:0000256" key="3">
    <source>
        <dbReference type="ARBA" id="ARBA00022777"/>
    </source>
</evidence>
<dbReference type="InterPro" id="IPR000577">
    <property type="entry name" value="Carb_kinase_FGGY"/>
</dbReference>
<dbReference type="PATRIC" id="fig|742738.3.peg.168"/>
<evidence type="ECO:0000256" key="1">
    <source>
        <dbReference type="ARBA" id="ARBA00009156"/>
    </source>
</evidence>
<gene>
    <name evidence="7" type="ORF">HMPREF9460_00159</name>
</gene>
<dbReference type="Proteomes" id="UP000029585">
    <property type="component" value="Unassembled WGS sequence"/>
</dbReference>
<dbReference type="PROSITE" id="PS00445">
    <property type="entry name" value="FGGY_KINASES_2"/>
    <property type="match status" value="1"/>
</dbReference>
<feature type="domain" description="Carbohydrate kinase FGGY N-terminal" evidence="5">
    <location>
        <begin position="3"/>
        <end position="247"/>
    </location>
</feature>
<proteinExistence type="inferred from homology"/>